<reference evidence="1 2" key="1">
    <citation type="journal article" date="2024" name="IMA Fungus">
        <title>IMA Genome - F19 : A genome assembly and annotation guide to empower mycologists, including annotated draft genome sequences of Ceratocystis pirilliformis, Diaporthe australafricana, Fusarium ophioides, Paecilomyces lecythidis, and Sporothrix stenoceras.</title>
        <authorList>
            <person name="Aylward J."/>
            <person name="Wilson A.M."/>
            <person name="Visagie C.M."/>
            <person name="Spraker J."/>
            <person name="Barnes I."/>
            <person name="Buitendag C."/>
            <person name="Ceriani C."/>
            <person name="Del Mar Angel L."/>
            <person name="du Plessis D."/>
            <person name="Fuchs T."/>
            <person name="Gasser K."/>
            <person name="Kramer D."/>
            <person name="Li W."/>
            <person name="Munsamy K."/>
            <person name="Piso A."/>
            <person name="Price J.L."/>
            <person name="Sonnekus B."/>
            <person name="Thomas C."/>
            <person name="van der Nest A."/>
            <person name="van Dijk A."/>
            <person name="van Heerden A."/>
            <person name="van Vuuren N."/>
            <person name="Yilmaz N."/>
            <person name="Duong T.A."/>
            <person name="van der Merwe N.A."/>
            <person name="Wingfield M.J."/>
            <person name="Wingfield B.D."/>
        </authorList>
    </citation>
    <scope>NUCLEOTIDE SEQUENCE [LARGE SCALE GENOMIC DNA]</scope>
    <source>
        <strain evidence="1 2">CMW 18300</strain>
    </source>
</reference>
<organism evidence="1 2">
    <name type="scientific">Diaporthe australafricana</name>
    <dbReference type="NCBI Taxonomy" id="127596"/>
    <lineage>
        <taxon>Eukaryota</taxon>
        <taxon>Fungi</taxon>
        <taxon>Dikarya</taxon>
        <taxon>Ascomycota</taxon>
        <taxon>Pezizomycotina</taxon>
        <taxon>Sordariomycetes</taxon>
        <taxon>Sordariomycetidae</taxon>
        <taxon>Diaporthales</taxon>
        <taxon>Diaporthaceae</taxon>
        <taxon>Diaporthe</taxon>
    </lineage>
</organism>
<dbReference type="Proteomes" id="UP001583177">
    <property type="component" value="Unassembled WGS sequence"/>
</dbReference>
<dbReference type="EMBL" id="JAWRVE010000018">
    <property type="protein sequence ID" value="KAL1875770.1"/>
    <property type="molecule type" value="Genomic_DNA"/>
</dbReference>
<name>A0ABR3XIJ1_9PEZI</name>
<sequence length="181" mass="20391">MISQYVLPRDHLDAKNDEEGVIGTCKMQWKAACEEGLLLEANEPRSDFSTAFDPERIFVRNDGPYFLDTGFGFAESNSDQSLPNGILIEEDEPTIGKLRIILKLTIGGSHDRQQGNGTVVDFTPQLCLRFNAAGRRHLIGAELWDVDHFDIEMLKCWIRGCDEMHGSDHCLRTLESSMCDL</sequence>
<evidence type="ECO:0000313" key="1">
    <source>
        <dbReference type="EMBL" id="KAL1875770.1"/>
    </source>
</evidence>
<gene>
    <name evidence="1" type="ORF">Daus18300_002961</name>
</gene>
<accession>A0ABR3XIJ1</accession>
<protein>
    <submittedName>
        <fullName evidence="1">Uncharacterized protein</fullName>
    </submittedName>
</protein>
<comment type="caution">
    <text evidence="1">The sequence shown here is derived from an EMBL/GenBank/DDBJ whole genome shotgun (WGS) entry which is preliminary data.</text>
</comment>
<evidence type="ECO:0000313" key="2">
    <source>
        <dbReference type="Proteomes" id="UP001583177"/>
    </source>
</evidence>
<keyword evidence="2" id="KW-1185">Reference proteome</keyword>
<proteinExistence type="predicted"/>